<dbReference type="AlphaFoldDB" id="C3XGD9"/>
<proteinExistence type="predicted"/>
<comment type="caution">
    <text evidence="1">The sequence shown here is derived from an EMBL/GenBank/DDBJ whole genome shotgun (WGS) entry which is preliminary data.</text>
</comment>
<sequence length="214" mass="24849">MIIETLFKPHFTLRSFHCFVITLLKLFAITSRSKHTKGRKCKSHKKISFPSMQFWLRECNMKTLGYHNDTKTQKAKKCFCESLHLLEFLDAFSYNSTEFFLAAAKHSQKDLGINQCEFEELLQDSISKLNNLRILRKARVYVKTDFHIEANTRSIHVLSIAQGLVWLGFTSQYKEADLSLAEILQMARGMVTTHYAKNKGKLHILGRKIESKML</sequence>
<dbReference type="EMBL" id="ACDN02000033">
    <property type="protein sequence ID" value="EEO24078.1"/>
    <property type="molecule type" value="Genomic_DNA"/>
</dbReference>
<gene>
    <name evidence="1" type="ORF">HRAG_01135</name>
</gene>
<keyword evidence="2" id="KW-1185">Reference proteome</keyword>
<accession>C3XGD9</accession>
<reference evidence="1 2" key="1">
    <citation type="journal article" date="2014" name="Genome Announc.">
        <title>Draft genome sequences of six enterohepatic helicobacter species isolated from humans and one from rhesus macaques.</title>
        <authorList>
            <person name="Shen Z."/>
            <person name="Sheh A."/>
            <person name="Young S.K."/>
            <person name="Abouelliel A."/>
            <person name="Ward D.V."/>
            <person name="Earl A.M."/>
            <person name="Fox J.G."/>
        </authorList>
    </citation>
    <scope>NUCLEOTIDE SEQUENCE [LARGE SCALE GENOMIC DNA]</scope>
    <source>
        <strain evidence="1 2">ATCC 43879</strain>
    </source>
</reference>
<dbReference type="Proteomes" id="UP000005085">
    <property type="component" value="Unassembled WGS sequence"/>
</dbReference>
<evidence type="ECO:0000313" key="1">
    <source>
        <dbReference type="EMBL" id="EEO24078.1"/>
    </source>
</evidence>
<name>C3XGD9_9HELI</name>
<organism evidence="1 2">
    <name type="scientific">Helicobacter bilis ATCC 43879</name>
    <dbReference type="NCBI Taxonomy" id="613026"/>
    <lineage>
        <taxon>Bacteria</taxon>
        <taxon>Pseudomonadati</taxon>
        <taxon>Campylobacterota</taxon>
        <taxon>Epsilonproteobacteria</taxon>
        <taxon>Campylobacterales</taxon>
        <taxon>Helicobacteraceae</taxon>
        <taxon>Helicobacter</taxon>
    </lineage>
</organism>
<dbReference type="HOGENOM" id="CLU_111968_0_0_7"/>
<dbReference type="RefSeq" id="WP_005218515.1">
    <property type="nucleotide sequence ID" value="NZ_KI392038.1"/>
</dbReference>
<evidence type="ECO:0000313" key="2">
    <source>
        <dbReference type="Proteomes" id="UP000005085"/>
    </source>
</evidence>
<protein>
    <submittedName>
        <fullName evidence="1">Uncharacterized protein</fullName>
    </submittedName>
</protein>